<reference evidence="1 2" key="2">
    <citation type="submission" date="2018-11" db="EMBL/GenBank/DDBJ databases">
        <authorList>
            <consortium name="Pathogen Informatics"/>
        </authorList>
    </citation>
    <scope>NUCLEOTIDE SEQUENCE [LARGE SCALE GENOMIC DNA]</scope>
    <source>
        <strain evidence="1 2">Costa Rica</strain>
    </source>
</reference>
<evidence type="ECO:0000313" key="1">
    <source>
        <dbReference type="EMBL" id="VDM56609.1"/>
    </source>
</evidence>
<organism evidence="3">
    <name type="scientific">Angiostrongylus costaricensis</name>
    <name type="common">Nematode worm</name>
    <dbReference type="NCBI Taxonomy" id="334426"/>
    <lineage>
        <taxon>Eukaryota</taxon>
        <taxon>Metazoa</taxon>
        <taxon>Ecdysozoa</taxon>
        <taxon>Nematoda</taxon>
        <taxon>Chromadorea</taxon>
        <taxon>Rhabditida</taxon>
        <taxon>Rhabditina</taxon>
        <taxon>Rhabditomorpha</taxon>
        <taxon>Strongyloidea</taxon>
        <taxon>Metastrongylidae</taxon>
        <taxon>Angiostrongylus</taxon>
    </lineage>
</organism>
<keyword evidence="2" id="KW-1185">Reference proteome</keyword>
<dbReference type="AlphaFoldDB" id="A0A0R3PKC2"/>
<accession>A0A0R3PKC2</accession>
<sequence>MYQFYLIRSQTSPVYAPNVRRFPSPTVTLPWRNLFAS</sequence>
<evidence type="ECO:0000313" key="3">
    <source>
        <dbReference type="WBParaSite" id="ACOC_0000502301-mRNA-1"/>
    </source>
</evidence>
<dbReference type="WBParaSite" id="ACOC_0000502301-mRNA-1">
    <property type="protein sequence ID" value="ACOC_0000502301-mRNA-1"/>
    <property type="gene ID" value="ACOC_0000502301"/>
</dbReference>
<evidence type="ECO:0000313" key="2">
    <source>
        <dbReference type="Proteomes" id="UP000267027"/>
    </source>
</evidence>
<reference evidence="3" key="1">
    <citation type="submission" date="2017-02" db="UniProtKB">
        <authorList>
            <consortium name="WormBaseParasite"/>
        </authorList>
    </citation>
    <scope>IDENTIFICATION</scope>
</reference>
<protein>
    <submittedName>
        <fullName evidence="1 3">Uncharacterized protein</fullName>
    </submittedName>
</protein>
<proteinExistence type="predicted"/>
<dbReference type="EMBL" id="UYYA01003844">
    <property type="protein sequence ID" value="VDM56609.1"/>
    <property type="molecule type" value="Genomic_DNA"/>
</dbReference>
<name>A0A0R3PKC2_ANGCS</name>
<dbReference type="Proteomes" id="UP000267027">
    <property type="component" value="Unassembled WGS sequence"/>
</dbReference>
<gene>
    <name evidence="1" type="ORF">ACOC_LOCUS5024</name>
</gene>